<dbReference type="PROSITE" id="PS51671">
    <property type="entry name" value="ACT"/>
    <property type="match status" value="1"/>
</dbReference>
<organism evidence="3 4">
    <name type="scientific">Alteromonas arenosi</name>
    <dbReference type="NCBI Taxonomy" id="3055817"/>
    <lineage>
        <taxon>Bacteria</taxon>
        <taxon>Pseudomonadati</taxon>
        <taxon>Pseudomonadota</taxon>
        <taxon>Gammaproteobacteria</taxon>
        <taxon>Alteromonadales</taxon>
        <taxon>Alteromonadaceae</taxon>
        <taxon>Alteromonas/Salinimonas group</taxon>
        <taxon>Alteromonas</taxon>
    </lineage>
</organism>
<dbReference type="RefSeq" id="WP_289365066.1">
    <property type="nucleotide sequence ID" value="NZ_JAUCBP010000007.1"/>
</dbReference>
<proteinExistence type="predicted"/>
<gene>
    <name evidence="3" type="ORF">QTP81_09240</name>
</gene>
<dbReference type="InterPro" id="IPR002912">
    <property type="entry name" value="ACT_dom"/>
</dbReference>
<dbReference type="Gene3D" id="3.30.70.260">
    <property type="match status" value="2"/>
</dbReference>
<evidence type="ECO:0000256" key="1">
    <source>
        <dbReference type="PIRNR" id="PIRNR028103"/>
    </source>
</evidence>
<dbReference type="InterPro" id="IPR045865">
    <property type="entry name" value="ACT-like_dom_sf"/>
</dbReference>
<keyword evidence="4" id="KW-1185">Reference proteome</keyword>
<dbReference type="PANTHER" id="PTHR34875:SF5">
    <property type="entry name" value="GLYCINE CLEAVAGE SYSTEM TRANSCRIPTIONAL REPRESSOR"/>
    <property type="match status" value="1"/>
</dbReference>
<name>A0ABT7SX62_9ALTE</name>
<comment type="caution">
    <text evidence="3">The sequence shown here is derived from an EMBL/GenBank/DDBJ whole genome shotgun (WGS) entry which is preliminary data.</text>
</comment>
<dbReference type="EMBL" id="JAUCBP010000007">
    <property type="protein sequence ID" value="MDM7860781.1"/>
    <property type="molecule type" value="Genomic_DNA"/>
</dbReference>
<comment type="subcellular location">
    <subcellularLocation>
        <location evidence="1">Cytoplasm</location>
    </subcellularLocation>
</comment>
<keyword evidence="1" id="KW-0963">Cytoplasm</keyword>
<evidence type="ECO:0000313" key="4">
    <source>
        <dbReference type="Proteomes" id="UP001234343"/>
    </source>
</evidence>
<dbReference type="InterPro" id="IPR016867">
    <property type="entry name" value="GcvR"/>
</dbReference>
<dbReference type="PANTHER" id="PTHR34875">
    <property type="entry name" value="UPF0237 PROTEIN MJ1558"/>
    <property type="match status" value="1"/>
</dbReference>
<keyword evidence="1" id="KW-0804">Transcription</keyword>
<evidence type="ECO:0000313" key="3">
    <source>
        <dbReference type="EMBL" id="MDM7860781.1"/>
    </source>
</evidence>
<dbReference type="Pfam" id="PF13740">
    <property type="entry name" value="ACT_6"/>
    <property type="match status" value="1"/>
</dbReference>
<dbReference type="PIRSF" id="PIRSF028103">
    <property type="entry name" value="GcvR"/>
    <property type="match status" value="1"/>
</dbReference>
<evidence type="ECO:0000259" key="2">
    <source>
        <dbReference type="PROSITE" id="PS51671"/>
    </source>
</evidence>
<sequence>MNKIQLIVTVLGQNRPGILSALAQCVAETGCNILDSRQAIFGKEFSLTMIIEGNQSAITKAEIKLPRLCLEHDLLSILKRTSEHCKQNLEHLLSLEFSGVDSVGIVKSVTSLFTKFEISVTALRQQTFVDKQTGANMMRCKMMLSAPQQLQVELIEQEVMHMLNELGLTGKMVDKQIQE</sequence>
<dbReference type="SUPFAM" id="SSF55021">
    <property type="entry name" value="ACT-like"/>
    <property type="match status" value="2"/>
</dbReference>
<reference evidence="3 4" key="1">
    <citation type="submission" date="2023-06" db="EMBL/GenBank/DDBJ databases">
        <title>Alteromonas sp. ASW11-36 isolated from intertidal sand.</title>
        <authorList>
            <person name="Li Y."/>
        </authorList>
    </citation>
    <scope>NUCLEOTIDE SEQUENCE [LARGE SCALE GENOMIC DNA]</scope>
    <source>
        <strain evidence="3 4">ASW11-36</strain>
    </source>
</reference>
<protein>
    <recommendedName>
        <fullName evidence="1">Glycine cleavage system transcriptional repressor</fullName>
    </recommendedName>
</protein>
<accession>A0ABT7SX62</accession>
<keyword evidence="1" id="KW-0678">Repressor</keyword>
<feature type="domain" description="ACT" evidence="2">
    <location>
        <begin position="7"/>
        <end position="79"/>
    </location>
</feature>
<dbReference type="Proteomes" id="UP001234343">
    <property type="component" value="Unassembled WGS sequence"/>
</dbReference>
<dbReference type="InterPro" id="IPR050990">
    <property type="entry name" value="UPF0237/GcvR_regulator"/>
</dbReference>